<feature type="compositionally biased region" description="Low complexity" evidence="1">
    <location>
        <begin position="1"/>
        <end position="11"/>
    </location>
</feature>
<reference evidence="2 3" key="1">
    <citation type="submission" date="2015-07" db="EMBL/GenBank/DDBJ databases">
        <title>The genome of the fungus Escovopsis weberi, a specialized disease agent of ant agriculture.</title>
        <authorList>
            <person name="de Man T.J."/>
            <person name="Stajich J.E."/>
            <person name="Kubicek C.P."/>
            <person name="Chenthamara K."/>
            <person name="Atanasova L."/>
            <person name="Druzhinina I.S."/>
            <person name="Birnbaum S."/>
            <person name="Barribeau S.M."/>
            <person name="Teiling C."/>
            <person name="Suen G."/>
            <person name="Currie C."/>
            <person name="Gerardo N.M."/>
        </authorList>
    </citation>
    <scope>NUCLEOTIDE SEQUENCE [LARGE SCALE GENOMIC DNA]</scope>
</reference>
<accession>A0A0N0RU95</accession>
<gene>
    <name evidence="2" type="ORF">ESCO_003755</name>
</gene>
<protein>
    <submittedName>
        <fullName evidence="2">Uncharacterized protein</fullName>
    </submittedName>
</protein>
<evidence type="ECO:0000313" key="2">
    <source>
        <dbReference type="EMBL" id="KOS23029.1"/>
    </source>
</evidence>
<name>A0A0N0RU95_ESCWE</name>
<organism evidence="2 3">
    <name type="scientific">Escovopsis weberi</name>
    <dbReference type="NCBI Taxonomy" id="150374"/>
    <lineage>
        <taxon>Eukaryota</taxon>
        <taxon>Fungi</taxon>
        <taxon>Dikarya</taxon>
        <taxon>Ascomycota</taxon>
        <taxon>Pezizomycotina</taxon>
        <taxon>Sordariomycetes</taxon>
        <taxon>Hypocreomycetidae</taxon>
        <taxon>Hypocreales</taxon>
        <taxon>Hypocreaceae</taxon>
        <taxon>Escovopsis</taxon>
    </lineage>
</organism>
<sequence>MSSTSSPSIFSVPANPSEPSEPPSPGPSTQANDSRPRRTAQYSYFTFCDNNNNNNNNNKTPLLWSVMAYAAGATYPGSIIRTSASDCRPRDAASGIGRFLGSLKRDRRHSWVFVRRACDQPAMSPGVNFPPIDAAGATGSAGWASCHLS</sequence>
<evidence type="ECO:0000256" key="1">
    <source>
        <dbReference type="SAM" id="MobiDB-lite"/>
    </source>
</evidence>
<comment type="caution">
    <text evidence="2">The sequence shown here is derived from an EMBL/GenBank/DDBJ whole genome shotgun (WGS) entry which is preliminary data.</text>
</comment>
<dbReference type="EMBL" id="LGSR01000002">
    <property type="protein sequence ID" value="KOS23029.1"/>
    <property type="molecule type" value="Genomic_DNA"/>
</dbReference>
<dbReference type="Proteomes" id="UP000053831">
    <property type="component" value="Unassembled WGS sequence"/>
</dbReference>
<evidence type="ECO:0000313" key="3">
    <source>
        <dbReference type="Proteomes" id="UP000053831"/>
    </source>
</evidence>
<keyword evidence="3" id="KW-1185">Reference proteome</keyword>
<proteinExistence type="predicted"/>
<feature type="region of interest" description="Disordered" evidence="1">
    <location>
        <begin position="1"/>
        <end position="37"/>
    </location>
</feature>
<dbReference type="AlphaFoldDB" id="A0A0N0RU95"/>